<evidence type="ECO:0000259" key="6">
    <source>
        <dbReference type="PROSITE" id="PS50222"/>
    </source>
</evidence>
<evidence type="ECO:0000313" key="7">
    <source>
        <dbReference type="EnsemblPlants" id="ONIVA07G21820.1"/>
    </source>
</evidence>
<reference evidence="7" key="1">
    <citation type="submission" date="2015-04" db="UniProtKB">
        <authorList>
            <consortium name="EnsemblPlants"/>
        </authorList>
    </citation>
    <scope>IDENTIFICATION</scope>
    <source>
        <strain evidence="7">SL10</strain>
    </source>
</reference>
<dbReference type="OMA" id="ISPTWRE"/>
<feature type="region of interest" description="Disordered" evidence="5">
    <location>
        <begin position="273"/>
        <end position="310"/>
    </location>
</feature>
<feature type="region of interest" description="Disordered" evidence="5">
    <location>
        <begin position="140"/>
        <end position="182"/>
    </location>
</feature>
<evidence type="ECO:0000313" key="8">
    <source>
        <dbReference type="Proteomes" id="UP000006591"/>
    </source>
</evidence>
<proteinExistence type="predicted"/>
<dbReference type="FunFam" id="1.10.238.10:FF:000268">
    <property type="entry name" value="Centrin 2"/>
    <property type="match status" value="1"/>
</dbReference>
<evidence type="ECO:0000256" key="3">
    <source>
        <dbReference type="ARBA" id="ARBA00022737"/>
    </source>
</evidence>
<dbReference type="HOGENOM" id="CLU_048667_0_0_1"/>
<organism evidence="7">
    <name type="scientific">Oryza nivara</name>
    <name type="common">Indian wild rice</name>
    <name type="synonym">Oryza sativa f. spontanea</name>
    <dbReference type="NCBI Taxonomy" id="4536"/>
    <lineage>
        <taxon>Eukaryota</taxon>
        <taxon>Viridiplantae</taxon>
        <taxon>Streptophyta</taxon>
        <taxon>Embryophyta</taxon>
        <taxon>Tracheophyta</taxon>
        <taxon>Spermatophyta</taxon>
        <taxon>Magnoliopsida</taxon>
        <taxon>Liliopsida</taxon>
        <taxon>Poales</taxon>
        <taxon>Poaceae</taxon>
        <taxon>BOP clade</taxon>
        <taxon>Oryzoideae</taxon>
        <taxon>Oryzeae</taxon>
        <taxon>Oryzinae</taxon>
        <taxon>Oryza</taxon>
    </lineage>
</organism>
<dbReference type="InterPro" id="IPR011992">
    <property type="entry name" value="EF-hand-dom_pair"/>
</dbReference>
<dbReference type="InterPro" id="IPR018247">
    <property type="entry name" value="EF_Hand_1_Ca_BS"/>
</dbReference>
<keyword evidence="2" id="KW-0479">Metal-binding</keyword>
<dbReference type="eggNOG" id="KOG0028">
    <property type="taxonomic scope" value="Eukaryota"/>
</dbReference>
<evidence type="ECO:0000256" key="1">
    <source>
        <dbReference type="ARBA" id="ARBA00003291"/>
    </source>
</evidence>
<dbReference type="SUPFAM" id="SSF47473">
    <property type="entry name" value="EF-hand"/>
    <property type="match status" value="1"/>
</dbReference>
<name>A0A0E0I418_ORYNI</name>
<dbReference type="AlphaFoldDB" id="A0A0E0I418"/>
<accession>A0A0E0I418</accession>
<sequence>MMEEGLAVADLRELVHLPDVLVVCTSVGWTNEKHMLYLSLLEESFVSQLHDSKYSFKELFNHSPGACIHELSSKGHVKNVEAEQEHMDVDEVDRAESWIKIEHVRSPSENQDDVKVCFSDDNASSTRLIQECYARATSSGQSSTCHLGKNRHSPSRSAEGSDQNFIDEETKGSGEPNGRCSKKRLKSTANTMDDQVMKGTFEGLQSYRKQEKRMQISMTTQWKRMLKVTSHKDNAHPRRNGHTALSAVVFFHALCNATAPPLVAGAAAGGEADEIGDARNHPADLPRPRISPTWRERPRGARPHGLTKQKRQEIKEAFDLFDTDNSGTIDAKELNVAMRALGFEMTEEQINQMIADVDKDGSGSIDYEEFEHMMTAKIGERDSKEELTKAFSIIDQDKNGKISDVDIQRIAKELGENFTYQEIQEMVQEADRNGDGEIDFDEFIRMMRRTGYGY</sequence>
<dbReference type="SMART" id="SM00054">
    <property type="entry name" value="EFh"/>
    <property type="match status" value="4"/>
</dbReference>
<feature type="compositionally biased region" description="Basic residues" evidence="5">
    <location>
        <begin position="300"/>
        <end position="309"/>
    </location>
</feature>
<dbReference type="FunFam" id="1.10.238.10:FF:000256">
    <property type="entry name" value="probable calcium-binding protein CML20"/>
    <property type="match status" value="1"/>
</dbReference>
<evidence type="ECO:0000256" key="2">
    <source>
        <dbReference type="ARBA" id="ARBA00022723"/>
    </source>
</evidence>
<protein>
    <recommendedName>
        <fullName evidence="6">EF-hand domain-containing protein</fullName>
    </recommendedName>
</protein>
<keyword evidence="3" id="KW-0677">Repeat</keyword>
<dbReference type="CDD" id="cd00051">
    <property type="entry name" value="EFh"/>
    <property type="match status" value="2"/>
</dbReference>
<comment type="function">
    <text evidence="1">Potential calcium sensor.</text>
</comment>
<dbReference type="Pfam" id="PF13499">
    <property type="entry name" value="EF-hand_7"/>
    <property type="match status" value="2"/>
</dbReference>
<dbReference type="PANTHER" id="PTHR23048">
    <property type="entry name" value="MYOSIN LIGHT CHAIN 1, 3"/>
    <property type="match status" value="1"/>
</dbReference>
<feature type="compositionally biased region" description="Basic and acidic residues" evidence="5">
    <location>
        <begin position="276"/>
        <end position="287"/>
    </location>
</feature>
<evidence type="ECO:0000256" key="4">
    <source>
        <dbReference type="ARBA" id="ARBA00022837"/>
    </source>
</evidence>
<evidence type="ECO:0000256" key="5">
    <source>
        <dbReference type="SAM" id="MobiDB-lite"/>
    </source>
</evidence>
<dbReference type="PANTHER" id="PTHR23048:SF59">
    <property type="entry name" value="EF-HAND SUPERFAMILY PROTEIN"/>
    <property type="match status" value="1"/>
</dbReference>
<feature type="domain" description="EF-hand" evidence="6">
    <location>
        <begin position="418"/>
        <end position="453"/>
    </location>
</feature>
<feature type="domain" description="EF-hand" evidence="6">
    <location>
        <begin position="382"/>
        <end position="417"/>
    </location>
</feature>
<dbReference type="PROSITE" id="PS50222">
    <property type="entry name" value="EF_HAND_2"/>
    <property type="match status" value="4"/>
</dbReference>
<keyword evidence="4" id="KW-0106">Calcium</keyword>
<dbReference type="STRING" id="4536.A0A0E0I418"/>
<feature type="domain" description="EF-hand" evidence="6">
    <location>
        <begin position="345"/>
        <end position="380"/>
    </location>
</feature>
<dbReference type="PROSITE" id="PS00018">
    <property type="entry name" value="EF_HAND_1"/>
    <property type="match status" value="4"/>
</dbReference>
<reference evidence="7" key="2">
    <citation type="submission" date="2018-04" db="EMBL/GenBank/DDBJ databases">
        <title>OnivRS2 (Oryza nivara Reference Sequence Version 2).</title>
        <authorList>
            <person name="Zhang J."/>
            <person name="Kudrna D."/>
            <person name="Lee S."/>
            <person name="Talag J."/>
            <person name="Rajasekar S."/>
            <person name="Welchert J."/>
            <person name="Hsing Y.-I."/>
            <person name="Wing R.A."/>
        </authorList>
    </citation>
    <scope>NUCLEOTIDE SEQUENCE [LARGE SCALE GENOMIC DNA]</scope>
    <source>
        <strain evidence="7">SL10</strain>
    </source>
</reference>
<dbReference type="GO" id="GO:0005509">
    <property type="term" value="F:calcium ion binding"/>
    <property type="evidence" value="ECO:0007669"/>
    <property type="project" value="InterPro"/>
</dbReference>
<dbReference type="Proteomes" id="UP000006591">
    <property type="component" value="Chromosome 7"/>
</dbReference>
<dbReference type="EnsemblPlants" id="ONIVA07G21820.1">
    <property type="protein sequence ID" value="ONIVA07G21820.1"/>
    <property type="gene ID" value="ONIVA07G21820"/>
</dbReference>
<feature type="compositionally biased region" description="Polar residues" evidence="5">
    <location>
        <begin position="155"/>
        <end position="164"/>
    </location>
</feature>
<feature type="domain" description="EF-hand" evidence="6">
    <location>
        <begin position="309"/>
        <end position="344"/>
    </location>
</feature>
<dbReference type="InterPro" id="IPR050230">
    <property type="entry name" value="CALM/Myosin/TropC-like"/>
</dbReference>
<dbReference type="GO" id="GO:0016460">
    <property type="term" value="C:myosin II complex"/>
    <property type="evidence" value="ECO:0007669"/>
    <property type="project" value="TreeGrafter"/>
</dbReference>
<dbReference type="Gramene" id="ONIVA07G21820.1">
    <property type="protein sequence ID" value="ONIVA07G21820.1"/>
    <property type="gene ID" value="ONIVA07G21820"/>
</dbReference>
<keyword evidence="8" id="KW-1185">Reference proteome</keyword>
<dbReference type="InterPro" id="IPR002048">
    <property type="entry name" value="EF_hand_dom"/>
</dbReference>
<dbReference type="Gene3D" id="1.10.238.10">
    <property type="entry name" value="EF-hand"/>
    <property type="match status" value="2"/>
</dbReference>